<reference evidence="2 3" key="1">
    <citation type="journal article" date="2012" name="Appl. Environ. Microbiol.">
        <title>Short-read sequencing for genomic analysis of the brown rot fungus Fibroporia radiculosa.</title>
        <authorList>
            <person name="Tang J.D."/>
            <person name="Perkins A.D."/>
            <person name="Sonstegard T.S."/>
            <person name="Schroeder S.G."/>
            <person name="Burgess S.C."/>
            <person name="Diehl S.V."/>
        </authorList>
    </citation>
    <scope>NUCLEOTIDE SEQUENCE [LARGE SCALE GENOMIC DNA]</scope>
    <source>
        <strain evidence="2 3">TFFH 294</strain>
    </source>
</reference>
<keyword evidence="3" id="KW-1185">Reference proteome</keyword>
<organism evidence="2 3">
    <name type="scientific">Fibroporia radiculosa</name>
    <dbReference type="NCBI Taxonomy" id="599839"/>
    <lineage>
        <taxon>Eukaryota</taxon>
        <taxon>Fungi</taxon>
        <taxon>Dikarya</taxon>
        <taxon>Basidiomycota</taxon>
        <taxon>Agaricomycotina</taxon>
        <taxon>Agaricomycetes</taxon>
        <taxon>Polyporales</taxon>
        <taxon>Fibroporiaceae</taxon>
        <taxon>Fibroporia</taxon>
    </lineage>
</organism>
<keyword evidence="1" id="KW-1133">Transmembrane helix</keyword>
<keyword evidence="1" id="KW-0812">Transmembrane</keyword>
<name>J4GSD9_9APHY</name>
<sequence>MYGICLSSSALTGNDSAIIVFTYAICVLFCNLIVIFSAWFYLHRFVSSEGALGGMNTIARILLRDGTMYLTPLYRALSALNLERVIFYTCHSSVVLDYILIVLVGLARPLSSIVLSRLLLHLQAASSEAQASHTGGYYGAHTKTWLQDLEFARSQILCSELVSRSSADVAEVMHADGTSYSDPEDGTNREE</sequence>
<protein>
    <submittedName>
        <fullName evidence="2">Uncharacterized protein</fullName>
    </submittedName>
</protein>
<dbReference type="InParanoid" id="J4GSD9"/>
<dbReference type="AlphaFoldDB" id="J4GSD9"/>
<feature type="transmembrane region" description="Helical" evidence="1">
    <location>
        <begin position="20"/>
        <end position="42"/>
    </location>
</feature>
<dbReference type="Proteomes" id="UP000006352">
    <property type="component" value="Unassembled WGS sequence"/>
</dbReference>
<feature type="transmembrane region" description="Helical" evidence="1">
    <location>
        <begin position="85"/>
        <end position="107"/>
    </location>
</feature>
<evidence type="ECO:0000256" key="1">
    <source>
        <dbReference type="SAM" id="Phobius"/>
    </source>
</evidence>
<dbReference type="EMBL" id="HE797141">
    <property type="protein sequence ID" value="CCM04075.1"/>
    <property type="molecule type" value="Genomic_DNA"/>
</dbReference>
<gene>
    <name evidence="2" type="ORF">FIBRA_06234</name>
</gene>
<dbReference type="HOGENOM" id="CLU_096864_0_0_1"/>
<dbReference type="GeneID" id="24098986"/>
<evidence type="ECO:0000313" key="3">
    <source>
        <dbReference type="Proteomes" id="UP000006352"/>
    </source>
</evidence>
<accession>J4GSD9</accession>
<evidence type="ECO:0000313" key="2">
    <source>
        <dbReference type="EMBL" id="CCM04075.1"/>
    </source>
</evidence>
<keyword evidence="1" id="KW-0472">Membrane</keyword>
<dbReference type="RefSeq" id="XP_012183358.1">
    <property type="nucleotide sequence ID" value="XM_012327968.1"/>
</dbReference>
<proteinExistence type="predicted"/>